<evidence type="ECO:0000313" key="3">
    <source>
        <dbReference type="Proteomes" id="UP000310108"/>
    </source>
</evidence>
<organism evidence="2 3">
    <name type="scientific">Colletotrichum tanaceti</name>
    <dbReference type="NCBI Taxonomy" id="1306861"/>
    <lineage>
        <taxon>Eukaryota</taxon>
        <taxon>Fungi</taxon>
        <taxon>Dikarya</taxon>
        <taxon>Ascomycota</taxon>
        <taxon>Pezizomycotina</taxon>
        <taxon>Sordariomycetes</taxon>
        <taxon>Hypocreomycetidae</taxon>
        <taxon>Glomerellales</taxon>
        <taxon>Glomerellaceae</taxon>
        <taxon>Colletotrichum</taxon>
        <taxon>Colletotrichum destructivum species complex</taxon>
    </lineage>
</organism>
<feature type="compositionally biased region" description="Polar residues" evidence="1">
    <location>
        <begin position="47"/>
        <end position="58"/>
    </location>
</feature>
<keyword evidence="3" id="KW-1185">Reference proteome</keyword>
<proteinExistence type="predicted"/>
<evidence type="ECO:0000313" key="2">
    <source>
        <dbReference type="EMBL" id="TKW57377.1"/>
    </source>
</evidence>
<name>A0A4U6XNR9_9PEZI</name>
<protein>
    <submittedName>
        <fullName evidence="2">Uncharacterized protein</fullName>
    </submittedName>
</protein>
<evidence type="ECO:0000256" key="1">
    <source>
        <dbReference type="SAM" id="MobiDB-lite"/>
    </source>
</evidence>
<reference evidence="2 3" key="1">
    <citation type="journal article" date="2019" name="PLoS ONE">
        <title>Comparative genome analysis indicates high evolutionary potential of pathogenicity genes in Colletotrichum tanaceti.</title>
        <authorList>
            <person name="Lelwala R.V."/>
            <person name="Korhonen P.K."/>
            <person name="Young N.D."/>
            <person name="Scott J.B."/>
            <person name="Ades P.A."/>
            <person name="Gasser R.B."/>
            <person name="Taylor P.W.J."/>
        </authorList>
    </citation>
    <scope>NUCLEOTIDE SEQUENCE [LARGE SCALE GENOMIC DNA]</scope>
    <source>
        <strain evidence="2">BRIP57314</strain>
    </source>
</reference>
<sequence>MSSLWHHLRETPGVVQIRVPQIVHETRPPATETAWFWRPQDTSVALATPVSLSESGAQRQDARGGTGRR</sequence>
<dbReference type="EMBL" id="PJEX01000044">
    <property type="protein sequence ID" value="TKW57377.1"/>
    <property type="molecule type" value="Genomic_DNA"/>
</dbReference>
<dbReference type="AlphaFoldDB" id="A0A4U6XNR9"/>
<accession>A0A4U6XNR9</accession>
<feature type="region of interest" description="Disordered" evidence="1">
    <location>
        <begin position="47"/>
        <end position="69"/>
    </location>
</feature>
<gene>
    <name evidence="2" type="ORF">CTA1_7816</name>
</gene>
<comment type="caution">
    <text evidence="2">The sequence shown here is derived from an EMBL/GenBank/DDBJ whole genome shotgun (WGS) entry which is preliminary data.</text>
</comment>
<dbReference type="Proteomes" id="UP000310108">
    <property type="component" value="Unassembled WGS sequence"/>
</dbReference>